<dbReference type="CDD" id="cd01120">
    <property type="entry name" value="RecA-like_superfamily"/>
    <property type="match status" value="1"/>
</dbReference>
<gene>
    <name evidence="9" type="primary">traD</name>
    <name evidence="9" type="ORF">PbB2_02751</name>
</gene>
<dbReference type="PANTHER" id="PTHR37937">
    <property type="entry name" value="CONJUGATIVE TRANSFER: DNA TRANSPORT"/>
    <property type="match status" value="1"/>
</dbReference>
<evidence type="ECO:0000256" key="7">
    <source>
        <dbReference type="SAM" id="Phobius"/>
    </source>
</evidence>
<organism evidence="9 10">
    <name type="scientific">Candidatus Phycosocius bacilliformis</name>
    <dbReference type="NCBI Taxonomy" id="1445552"/>
    <lineage>
        <taxon>Bacteria</taxon>
        <taxon>Pseudomonadati</taxon>
        <taxon>Pseudomonadota</taxon>
        <taxon>Alphaproteobacteria</taxon>
        <taxon>Caulobacterales</taxon>
        <taxon>Caulobacterales incertae sedis</taxon>
        <taxon>Candidatus Phycosocius</taxon>
    </lineage>
</organism>
<dbReference type="EMBL" id="BFBR01000010">
    <property type="protein sequence ID" value="GBF59059.1"/>
    <property type="molecule type" value="Genomic_DNA"/>
</dbReference>
<comment type="subcellular location">
    <subcellularLocation>
        <location evidence="1">Cell membrane</location>
        <topology evidence="1">Multi-pass membrane protein</topology>
    </subcellularLocation>
</comment>
<dbReference type="GO" id="GO:0005886">
    <property type="term" value="C:plasma membrane"/>
    <property type="evidence" value="ECO:0007669"/>
    <property type="project" value="UniProtKB-SubCell"/>
</dbReference>
<evidence type="ECO:0000256" key="4">
    <source>
        <dbReference type="ARBA" id="ARBA00022989"/>
    </source>
</evidence>
<evidence type="ECO:0000256" key="6">
    <source>
        <dbReference type="SAM" id="MobiDB-lite"/>
    </source>
</evidence>
<sequence>MRAREFQTQRRNNMFGRMIRGQEAQKTTLMMGIEQLRTIFIVGAVLTVTMWAGTMAFGMDARERANLLAVEWKRLGTIVLTPMSPEATADAAVDVMDRGGEKHTVSIYLVPQTEWLAKEIRYNRALLDLWTAIGLSLTLFGAIVYTYFGYQTGRDNDRTRTLKGTSLVLPEELTKLIIAKSRIDATARNLTKFPLYRLAGIPIPYASETMHTIICGSTGTGKTQLILDLISQIRSRGGKAIVLDTLQTFVGHFYDPEKDVILNPFDQRSASWSPYLEAHDRAEWSLISKALIAPRDKDAYWIMAARAVMTQVGSETGRQMREATSKHLYDTFISTKDEQFQSYLDNSPANLHIPKDAPKQAAAVKATIAEALVSLSYMPSEKKAFSIREWMKDDSKRGILWISTENAKMEATRPLISTWLDIALWSLQECDRSKKRLVWFIIDELQSLQMLPSLESGLAQARGYGGAYVLGFHNRSQLQAIYGDKTAESILSNCRNTVVCSTSDPGTQEYFSSRIGKRVTEDATETISMGTSTHRDGVSVSLRMDETPVVTATEIGRLNNLQGYITMTGNFPATLAKWDFVARPLLHPHIVRFDRTDWGDTPPSSDPSTPTGSAPLIIQGTKLGERPRTTAPPPTRSRVEEEPEFRRLMKEYETFQNPNSSAAMAVQIRINKYRDQWLAAHQANSATSGDGPGYEQDRDRDYDNTAQMSRERSLEKGETDRERMREIEDERAEAFARHANPFGVPPGTQIKVTGLSASKETSSELEETRDPTKDRKKVRDKGRSRDDDDGEMSF</sequence>
<name>A0A2P2EDB9_9PROT</name>
<keyword evidence="4 7" id="KW-1133">Transmembrane helix</keyword>
<proteinExistence type="predicted"/>
<evidence type="ECO:0000256" key="3">
    <source>
        <dbReference type="ARBA" id="ARBA00022692"/>
    </source>
</evidence>
<dbReference type="RefSeq" id="WP_108985916.1">
    <property type="nucleotide sequence ID" value="NZ_BFBR01000010.1"/>
</dbReference>
<dbReference type="PANTHER" id="PTHR37937:SF1">
    <property type="entry name" value="CONJUGATIVE TRANSFER: DNA TRANSPORT"/>
    <property type="match status" value="1"/>
</dbReference>
<reference evidence="9 10" key="1">
    <citation type="journal article" date="2018" name="Genome Announc.">
        <title>Draft Genome Sequence of "Candidatus Phycosocius bacilliformis," an Alphaproteobacterial Ectosymbiont of the Hydrocarbon-Producing Green Alga Botryococcus braunii.</title>
        <authorList>
            <person name="Tanabe Y."/>
            <person name="Yamaguchi H."/>
            <person name="Watanabe M.M."/>
        </authorList>
    </citation>
    <scope>NUCLEOTIDE SEQUENCE [LARGE SCALE GENOMIC DNA]</scope>
    <source>
        <strain evidence="9 10">BOTRYCO-2</strain>
    </source>
</reference>
<keyword evidence="10" id="KW-1185">Reference proteome</keyword>
<dbReference type="CDD" id="cd01127">
    <property type="entry name" value="TrwB_TraG_TraD_VirD4"/>
    <property type="match status" value="1"/>
</dbReference>
<feature type="compositionally biased region" description="Low complexity" evidence="6">
    <location>
        <begin position="599"/>
        <end position="613"/>
    </location>
</feature>
<accession>A0A2P2EDB9</accession>
<dbReference type="Gene3D" id="3.40.50.300">
    <property type="entry name" value="P-loop containing nucleotide triphosphate hydrolases"/>
    <property type="match status" value="2"/>
</dbReference>
<evidence type="ECO:0000259" key="8">
    <source>
        <dbReference type="Pfam" id="PF10412"/>
    </source>
</evidence>
<keyword evidence="5 7" id="KW-0472">Membrane</keyword>
<dbReference type="InterPro" id="IPR051539">
    <property type="entry name" value="T4SS-coupling_protein"/>
</dbReference>
<evidence type="ECO:0000256" key="5">
    <source>
        <dbReference type="ARBA" id="ARBA00023136"/>
    </source>
</evidence>
<dbReference type="OrthoDB" id="102453at2"/>
<feature type="transmembrane region" description="Helical" evidence="7">
    <location>
        <begin position="39"/>
        <end position="58"/>
    </location>
</feature>
<dbReference type="Pfam" id="PF10412">
    <property type="entry name" value="TrwB_AAD_bind"/>
    <property type="match status" value="1"/>
</dbReference>
<dbReference type="InterPro" id="IPR019476">
    <property type="entry name" value="T4SS_TraD_DNA-bd"/>
</dbReference>
<comment type="caution">
    <text evidence="9">The sequence shown here is derived from an EMBL/GenBank/DDBJ whole genome shotgun (WGS) entry which is preliminary data.</text>
</comment>
<evidence type="ECO:0000313" key="9">
    <source>
        <dbReference type="EMBL" id="GBF59059.1"/>
    </source>
</evidence>
<dbReference type="Proteomes" id="UP000245086">
    <property type="component" value="Unassembled WGS sequence"/>
</dbReference>
<protein>
    <submittedName>
        <fullName evidence="9">Coupling protein TraD</fullName>
    </submittedName>
</protein>
<evidence type="ECO:0000256" key="2">
    <source>
        <dbReference type="ARBA" id="ARBA00022475"/>
    </source>
</evidence>
<keyword evidence="2" id="KW-1003">Cell membrane</keyword>
<evidence type="ECO:0000256" key="1">
    <source>
        <dbReference type="ARBA" id="ARBA00004651"/>
    </source>
</evidence>
<feature type="domain" description="Type IV secretion system coupling protein TraD DNA-binding" evidence="8">
    <location>
        <begin position="196"/>
        <end position="574"/>
    </location>
</feature>
<dbReference type="SUPFAM" id="SSF52540">
    <property type="entry name" value="P-loop containing nucleoside triphosphate hydrolases"/>
    <property type="match status" value="1"/>
</dbReference>
<feature type="compositionally biased region" description="Basic and acidic residues" evidence="6">
    <location>
        <begin position="695"/>
        <end position="736"/>
    </location>
</feature>
<evidence type="ECO:0000313" key="10">
    <source>
        <dbReference type="Proteomes" id="UP000245086"/>
    </source>
</evidence>
<feature type="region of interest" description="Disordered" evidence="6">
    <location>
        <begin position="683"/>
        <end position="794"/>
    </location>
</feature>
<dbReference type="InterPro" id="IPR027417">
    <property type="entry name" value="P-loop_NTPase"/>
</dbReference>
<dbReference type="AlphaFoldDB" id="A0A2P2EDB9"/>
<feature type="region of interest" description="Disordered" evidence="6">
    <location>
        <begin position="594"/>
        <end position="643"/>
    </location>
</feature>
<keyword evidence="3 7" id="KW-0812">Transmembrane</keyword>